<keyword evidence="3" id="KW-0698">rRNA processing</keyword>
<evidence type="ECO:0000256" key="5">
    <source>
        <dbReference type="ARBA" id="ARBA00022737"/>
    </source>
</evidence>
<comment type="subcellular location">
    <subcellularLocation>
        <location evidence="1">Nucleus</location>
        <location evidence="1">Nucleolus</location>
    </subcellularLocation>
</comment>
<sequence>MIKDLKYLGIGPKHARPVYSKDSNYILFSVRSGVQVYSAKTGIQIHKLSTDIQKTPTIALAKQSLVYAAFPDGEIIVWDFKQGIQIKEINVKEGIKKLVSAEPELLYIAENITKSKKGKILATQDVVKKFTSNSQVYLNFAKVFGEENYRNLNYGFRYFDINHELNTAVVVLDYRPTCYYVCKFGEYPNILEFEHSDEISLVKMHPTEPCVILGDAIGKITFSYCINLMYREEPKTTFFHWHQYQVLSLDISSDGNYMLSGGLEDTLCLWQVPTRHTQFIPRLSSHLINITIAPNQMQYAVCLNDNSLLLISASSLEISQTISGLKAATVDKKIYPHSVGLTVDPNSQCLVLNGRPSTLQFYDVSKDQNSKEIDLMLHNRVAGDKVVQPHIRHAVFTDEGKWMVTVDTKSNLEFQNETFLNFWKYNESKQSFQINTRVDKAHMNGINSVCMGNTICGTTSDDGTFKLWQLSKAESSWTFQTVASYKGYLPKSIAISDDESLVAVAFKNIIALYSTDGELQTKLVFSTENIHKLLFIKTTPYLIAIDNTKLTVWNILSCSVVWSLNMSVQKISVLNRNFAVTVATKQTQVYCFNPSSPVPIDSFVIKDKDILGFVWLPSGFYFLNQQLEIATTQQDVAKEESQETKEQIKMFTPAKTRTVSVENIEQKSLGFLDAPSHIIAPPSKLVEQFFKLSLKPKTREIPTQDVEIIEESESVQQVEFDSLESYDFLLPIFK</sequence>
<dbReference type="SUPFAM" id="SSF50978">
    <property type="entry name" value="WD40 repeat-like"/>
    <property type="match status" value="2"/>
</dbReference>
<dbReference type="Pfam" id="PF23869">
    <property type="entry name" value="Beta-prop_WDR75_1st"/>
    <property type="match status" value="1"/>
</dbReference>
<dbReference type="EMBL" id="JADGKB010000067">
    <property type="protein sequence ID" value="KAJ3255378.1"/>
    <property type="molecule type" value="Genomic_DNA"/>
</dbReference>
<proteinExistence type="predicted"/>
<feature type="domain" description="WD repeat-containing protein 75 second beta-propeller" evidence="9">
    <location>
        <begin position="341"/>
        <end position="600"/>
    </location>
</feature>
<gene>
    <name evidence="10" type="primary">WDR75</name>
    <name evidence="10" type="ORF">HK103_006297</name>
</gene>
<evidence type="ECO:0000259" key="9">
    <source>
        <dbReference type="Pfam" id="PF23769"/>
    </source>
</evidence>
<dbReference type="GO" id="GO:0045943">
    <property type="term" value="P:positive regulation of transcription by RNA polymerase I"/>
    <property type="evidence" value="ECO:0007669"/>
    <property type="project" value="InterPro"/>
</dbReference>
<dbReference type="AlphaFoldDB" id="A0AAD5Y2N5"/>
<dbReference type="InterPro" id="IPR001680">
    <property type="entry name" value="WD40_rpt"/>
</dbReference>
<feature type="repeat" description="WD" evidence="8">
    <location>
        <begin position="239"/>
        <end position="280"/>
    </location>
</feature>
<protein>
    <submittedName>
        <fullName evidence="10">WD repeat-containing protein 75</fullName>
    </submittedName>
</protein>
<accession>A0AAD5Y2N5</accession>
<comment type="caution">
    <text evidence="10">The sequence shown here is derived from an EMBL/GenBank/DDBJ whole genome shotgun (WGS) entry which is preliminary data.</text>
</comment>
<evidence type="ECO:0000256" key="8">
    <source>
        <dbReference type="PROSITE-ProRule" id="PRU00221"/>
    </source>
</evidence>
<dbReference type="GO" id="GO:0003723">
    <property type="term" value="F:RNA binding"/>
    <property type="evidence" value="ECO:0007669"/>
    <property type="project" value="InterPro"/>
</dbReference>
<dbReference type="SMART" id="SM00320">
    <property type="entry name" value="WD40"/>
    <property type="match status" value="3"/>
</dbReference>
<keyword evidence="2" id="KW-0690">Ribosome biogenesis</keyword>
<evidence type="ECO:0000256" key="1">
    <source>
        <dbReference type="ARBA" id="ARBA00004604"/>
    </source>
</evidence>
<evidence type="ECO:0000256" key="4">
    <source>
        <dbReference type="ARBA" id="ARBA00022574"/>
    </source>
</evidence>
<dbReference type="GO" id="GO:0032040">
    <property type="term" value="C:small-subunit processome"/>
    <property type="evidence" value="ECO:0007669"/>
    <property type="project" value="InterPro"/>
</dbReference>
<evidence type="ECO:0000256" key="6">
    <source>
        <dbReference type="ARBA" id="ARBA00023163"/>
    </source>
</evidence>
<dbReference type="PROSITE" id="PS50082">
    <property type="entry name" value="WD_REPEATS_2"/>
    <property type="match status" value="1"/>
</dbReference>
<dbReference type="InterPro" id="IPR015943">
    <property type="entry name" value="WD40/YVTN_repeat-like_dom_sf"/>
</dbReference>
<keyword evidence="5" id="KW-0677">Repeat</keyword>
<dbReference type="InterPro" id="IPR053826">
    <property type="entry name" value="WDR75"/>
</dbReference>
<keyword evidence="6" id="KW-0804">Transcription</keyword>
<dbReference type="InterPro" id="IPR057644">
    <property type="entry name" value="Beta-prop_WDR75_2nd"/>
</dbReference>
<reference evidence="10" key="1">
    <citation type="submission" date="2020-05" db="EMBL/GenBank/DDBJ databases">
        <title>Phylogenomic resolution of chytrid fungi.</title>
        <authorList>
            <person name="Stajich J.E."/>
            <person name="Amses K."/>
            <person name="Simmons R."/>
            <person name="Seto K."/>
            <person name="Myers J."/>
            <person name="Bonds A."/>
            <person name="Quandt C.A."/>
            <person name="Barry K."/>
            <person name="Liu P."/>
            <person name="Grigoriev I."/>
            <person name="Longcore J.E."/>
            <person name="James T.Y."/>
        </authorList>
    </citation>
    <scope>NUCLEOTIDE SEQUENCE</scope>
    <source>
        <strain evidence="10">PLAUS21</strain>
    </source>
</reference>
<keyword evidence="11" id="KW-1185">Reference proteome</keyword>
<dbReference type="PANTHER" id="PTHR44215:SF1">
    <property type="entry name" value="WD REPEAT-CONTAINING PROTEIN 75"/>
    <property type="match status" value="1"/>
</dbReference>
<dbReference type="Proteomes" id="UP001210925">
    <property type="component" value="Unassembled WGS sequence"/>
</dbReference>
<dbReference type="Pfam" id="PF23769">
    <property type="entry name" value="Beta-prop_WDR75_2nd"/>
    <property type="match status" value="1"/>
</dbReference>
<dbReference type="Gene3D" id="2.130.10.10">
    <property type="entry name" value="YVTN repeat-like/Quinoprotein amine dehydrogenase"/>
    <property type="match status" value="2"/>
</dbReference>
<dbReference type="GO" id="GO:0006364">
    <property type="term" value="P:rRNA processing"/>
    <property type="evidence" value="ECO:0007669"/>
    <property type="project" value="UniProtKB-KW"/>
</dbReference>
<evidence type="ECO:0000313" key="10">
    <source>
        <dbReference type="EMBL" id="KAJ3255378.1"/>
    </source>
</evidence>
<dbReference type="InterPro" id="IPR036322">
    <property type="entry name" value="WD40_repeat_dom_sf"/>
</dbReference>
<dbReference type="PANTHER" id="PTHR44215">
    <property type="entry name" value="WD REPEAT-CONTAINING PROTEIN 75"/>
    <property type="match status" value="1"/>
</dbReference>
<name>A0AAD5Y2N5_9FUNG</name>
<evidence type="ECO:0000313" key="11">
    <source>
        <dbReference type="Proteomes" id="UP001210925"/>
    </source>
</evidence>
<evidence type="ECO:0000256" key="7">
    <source>
        <dbReference type="ARBA" id="ARBA00023242"/>
    </source>
</evidence>
<dbReference type="GO" id="GO:2000234">
    <property type="term" value="P:positive regulation of rRNA processing"/>
    <property type="evidence" value="ECO:0007669"/>
    <property type="project" value="TreeGrafter"/>
</dbReference>
<keyword evidence="4 8" id="KW-0853">WD repeat</keyword>
<evidence type="ECO:0000256" key="2">
    <source>
        <dbReference type="ARBA" id="ARBA00022517"/>
    </source>
</evidence>
<organism evidence="10 11">
    <name type="scientific">Boothiomyces macroporosus</name>
    <dbReference type="NCBI Taxonomy" id="261099"/>
    <lineage>
        <taxon>Eukaryota</taxon>
        <taxon>Fungi</taxon>
        <taxon>Fungi incertae sedis</taxon>
        <taxon>Chytridiomycota</taxon>
        <taxon>Chytridiomycota incertae sedis</taxon>
        <taxon>Chytridiomycetes</taxon>
        <taxon>Rhizophydiales</taxon>
        <taxon>Terramycetaceae</taxon>
        <taxon>Boothiomyces</taxon>
    </lineage>
</organism>
<evidence type="ECO:0000256" key="3">
    <source>
        <dbReference type="ARBA" id="ARBA00022552"/>
    </source>
</evidence>
<keyword evidence="7" id="KW-0539">Nucleus</keyword>